<dbReference type="InterPro" id="IPR029070">
    <property type="entry name" value="Chitinase_insertion_sf"/>
</dbReference>
<comment type="caution">
    <text evidence="15">The sequence shown here is derived from an EMBL/GenBank/DDBJ whole genome shotgun (WGS) entry which is preliminary data.</text>
</comment>
<evidence type="ECO:0000256" key="13">
    <source>
        <dbReference type="SAM" id="SignalP"/>
    </source>
</evidence>
<dbReference type="Gene3D" id="3.20.20.80">
    <property type="entry name" value="Glycosidases"/>
    <property type="match status" value="1"/>
</dbReference>
<dbReference type="Proteomes" id="UP000562929">
    <property type="component" value="Unassembled WGS sequence"/>
</dbReference>
<accession>A0A8H4Q119</accession>
<dbReference type="PANTHER" id="PTHR11177">
    <property type="entry name" value="CHITINASE"/>
    <property type="match status" value="1"/>
</dbReference>
<dbReference type="PROSITE" id="PS51910">
    <property type="entry name" value="GH18_2"/>
    <property type="match status" value="1"/>
</dbReference>
<dbReference type="GO" id="GO:0005576">
    <property type="term" value="C:extracellular region"/>
    <property type="evidence" value="ECO:0007669"/>
    <property type="project" value="UniProtKB-SubCell"/>
</dbReference>
<keyword evidence="16" id="KW-1185">Reference proteome</keyword>
<dbReference type="GO" id="GO:0000272">
    <property type="term" value="P:polysaccharide catabolic process"/>
    <property type="evidence" value="ECO:0007669"/>
    <property type="project" value="UniProtKB-KW"/>
</dbReference>
<evidence type="ECO:0000256" key="4">
    <source>
        <dbReference type="ARBA" id="ARBA00012729"/>
    </source>
</evidence>
<dbReference type="InterPro" id="IPR017853">
    <property type="entry name" value="GH"/>
</dbReference>
<feature type="domain" description="GH18" evidence="14">
    <location>
        <begin position="185"/>
        <end position="530"/>
    </location>
</feature>
<evidence type="ECO:0000256" key="10">
    <source>
        <dbReference type="ARBA" id="ARBA00023326"/>
    </source>
</evidence>
<feature type="compositionally biased region" description="Polar residues" evidence="12">
    <location>
        <begin position="114"/>
        <end position="124"/>
    </location>
</feature>
<keyword evidence="5" id="KW-0964">Secreted</keyword>
<comment type="catalytic activity">
    <reaction evidence="1">
        <text>Random endo-hydrolysis of N-acetyl-beta-D-glucosaminide (1-&gt;4)-beta-linkages in chitin and chitodextrins.</text>
        <dbReference type="EC" id="3.2.1.14"/>
    </reaction>
</comment>
<evidence type="ECO:0000256" key="3">
    <source>
        <dbReference type="ARBA" id="ARBA00008682"/>
    </source>
</evidence>
<dbReference type="EMBL" id="JAACLJ010000009">
    <property type="protein sequence ID" value="KAF4581199.1"/>
    <property type="molecule type" value="Genomic_DNA"/>
</dbReference>
<evidence type="ECO:0000256" key="7">
    <source>
        <dbReference type="ARBA" id="ARBA00023024"/>
    </source>
</evidence>
<keyword evidence="7" id="KW-0146">Chitin degradation</keyword>
<sequence>MLQPLLLALPLLAQLAASTDSPPDDGAACAVTTKTVEKISMPMRQAGRHVRSFGGGGVIVDDVARQAYKIEVAGELHVDAQVETSGDEEAVKPAEAGGDEGDEMNVGAVDATNAAGNSPHSVGPSTRKENEDINGSTTSPSSFSSMQRPASTTSVSPPRATNAAGNSPYPAGQSGRQNYGETGGYINGLYFANWVIYTNKYDPQNIPAEDITHLYYAFADIGPDGTVKSHDPWADLKESSSSSKDASGCVEIVFKHKLKNRKLKTLLSIGGYTASVHGKFNFARTEEGRRRFASTAVALMSDWGMDGIDIDWEYPKDPADGEDLVQLLRACREALTDLQTSMNQTYRYLLTAATSAGPSKYEVMNLAEMDRHLDIWNLMAYDYAGKWDSTTGHQANLYPDPSNPLSTKYSTNRAVKDYIKAGIPPTRSPSASPLRPLLRRNNRRTIPYNKLPLSGSKVSLDPRTGSAWSYDEATRQLVSHDTVESSKLKAAFVRREKLGGAFFWEASGDKTGRRKNESLVLTMADELSSLDASLNQIDYPLSRYANIRHAMGGTRA</sequence>
<dbReference type="PROSITE" id="PS01095">
    <property type="entry name" value="GH18_1"/>
    <property type="match status" value="1"/>
</dbReference>
<protein>
    <recommendedName>
        <fullName evidence="4">chitinase</fullName>
        <ecNumber evidence="4">3.2.1.14</ecNumber>
    </recommendedName>
</protein>
<evidence type="ECO:0000256" key="11">
    <source>
        <dbReference type="RuleBase" id="RU000489"/>
    </source>
</evidence>
<evidence type="ECO:0000313" key="15">
    <source>
        <dbReference type="EMBL" id="KAF4581199.1"/>
    </source>
</evidence>
<evidence type="ECO:0000313" key="16">
    <source>
        <dbReference type="Proteomes" id="UP000562929"/>
    </source>
</evidence>
<dbReference type="Pfam" id="PF00704">
    <property type="entry name" value="Glyco_hydro_18"/>
    <property type="match status" value="1"/>
</dbReference>
<feature type="compositionally biased region" description="Polar residues" evidence="12">
    <location>
        <begin position="146"/>
        <end position="156"/>
    </location>
</feature>
<keyword evidence="13" id="KW-0732">Signal</keyword>
<dbReference type="GO" id="GO:0006032">
    <property type="term" value="P:chitin catabolic process"/>
    <property type="evidence" value="ECO:0007669"/>
    <property type="project" value="UniProtKB-KW"/>
</dbReference>
<feature type="region of interest" description="Disordered" evidence="12">
    <location>
        <begin position="82"/>
        <end position="176"/>
    </location>
</feature>
<proteinExistence type="inferred from homology"/>
<dbReference type="Gene3D" id="3.10.50.10">
    <property type="match status" value="1"/>
</dbReference>
<dbReference type="SMART" id="SM00636">
    <property type="entry name" value="Glyco_18"/>
    <property type="match status" value="1"/>
</dbReference>
<evidence type="ECO:0000256" key="12">
    <source>
        <dbReference type="SAM" id="MobiDB-lite"/>
    </source>
</evidence>
<comment type="subcellular location">
    <subcellularLocation>
        <location evidence="2">Secreted</location>
    </subcellularLocation>
</comment>
<gene>
    <name evidence="15" type="ORF">GQ602_007336</name>
</gene>
<evidence type="ECO:0000256" key="6">
    <source>
        <dbReference type="ARBA" id="ARBA00022801"/>
    </source>
</evidence>
<reference evidence="15 16" key="1">
    <citation type="journal article" date="2020" name="G3 (Bethesda)">
        <title>Genetic Underpinnings of Host Manipulation by Ophiocordyceps as Revealed by Comparative Transcriptomics.</title>
        <authorList>
            <person name="Will I."/>
            <person name="Das B."/>
            <person name="Trinh T."/>
            <person name="Brachmann A."/>
            <person name="Ohm R.A."/>
            <person name="de Bekker C."/>
        </authorList>
    </citation>
    <scope>NUCLEOTIDE SEQUENCE [LARGE SCALE GENOMIC DNA]</scope>
    <source>
        <strain evidence="15 16">EC05</strain>
    </source>
</reference>
<feature type="signal peptide" evidence="13">
    <location>
        <begin position="1"/>
        <end position="18"/>
    </location>
</feature>
<organism evidence="15 16">
    <name type="scientific">Ophiocordyceps camponoti-floridani</name>
    <dbReference type="NCBI Taxonomy" id="2030778"/>
    <lineage>
        <taxon>Eukaryota</taxon>
        <taxon>Fungi</taxon>
        <taxon>Dikarya</taxon>
        <taxon>Ascomycota</taxon>
        <taxon>Pezizomycotina</taxon>
        <taxon>Sordariomycetes</taxon>
        <taxon>Hypocreomycetidae</taxon>
        <taxon>Hypocreales</taxon>
        <taxon>Ophiocordycipitaceae</taxon>
        <taxon>Ophiocordyceps</taxon>
    </lineage>
</organism>
<dbReference type="GO" id="GO:0008061">
    <property type="term" value="F:chitin binding"/>
    <property type="evidence" value="ECO:0007669"/>
    <property type="project" value="InterPro"/>
</dbReference>
<dbReference type="CDD" id="cd06548">
    <property type="entry name" value="GH18_chitinase"/>
    <property type="match status" value="1"/>
</dbReference>
<dbReference type="InterPro" id="IPR011583">
    <property type="entry name" value="Chitinase_II/V-like_cat"/>
</dbReference>
<dbReference type="InterPro" id="IPR001579">
    <property type="entry name" value="Glyco_hydro_18_chit_AS"/>
</dbReference>
<evidence type="ECO:0000256" key="5">
    <source>
        <dbReference type="ARBA" id="ARBA00022525"/>
    </source>
</evidence>
<dbReference type="SUPFAM" id="SSF51445">
    <property type="entry name" value="(Trans)glycosidases"/>
    <property type="match status" value="1"/>
</dbReference>
<evidence type="ECO:0000256" key="8">
    <source>
        <dbReference type="ARBA" id="ARBA00023277"/>
    </source>
</evidence>
<evidence type="ECO:0000256" key="1">
    <source>
        <dbReference type="ARBA" id="ARBA00000822"/>
    </source>
</evidence>
<keyword evidence="8" id="KW-0119">Carbohydrate metabolism</keyword>
<keyword evidence="6 11" id="KW-0378">Hydrolase</keyword>
<evidence type="ECO:0000259" key="14">
    <source>
        <dbReference type="PROSITE" id="PS51910"/>
    </source>
</evidence>
<keyword evidence="9 11" id="KW-0326">Glycosidase</keyword>
<dbReference type="GO" id="GO:0008843">
    <property type="term" value="F:endochitinase activity"/>
    <property type="evidence" value="ECO:0007669"/>
    <property type="project" value="UniProtKB-EC"/>
</dbReference>
<evidence type="ECO:0000256" key="9">
    <source>
        <dbReference type="ARBA" id="ARBA00023295"/>
    </source>
</evidence>
<name>A0A8H4Q119_9HYPO</name>
<dbReference type="EC" id="3.2.1.14" evidence="4"/>
<dbReference type="AlphaFoldDB" id="A0A8H4Q119"/>
<feature type="chain" id="PRO_5034937753" description="chitinase" evidence="13">
    <location>
        <begin position="19"/>
        <end position="556"/>
    </location>
</feature>
<dbReference type="InterPro" id="IPR050314">
    <property type="entry name" value="Glycosyl_Hydrlase_18"/>
</dbReference>
<dbReference type="OrthoDB" id="4924273at2759"/>
<dbReference type="PANTHER" id="PTHR11177:SF384">
    <property type="entry name" value="CHITINASE"/>
    <property type="match status" value="1"/>
</dbReference>
<evidence type="ECO:0000256" key="2">
    <source>
        <dbReference type="ARBA" id="ARBA00004613"/>
    </source>
</evidence>
<keyword evidence="10" id="KW-0624">Polysaccharide degradation</keyword>
<comment type="similarity">
    <text evidence="3">Belongs to the glycosyl hydrolase 18 family. Chitinase class V subfamily.</text>
</comment>
<dbReference type="InterPro" id="IPR001223">
    <property type="entry name" value="Glyco_hydro18_cat"/>
</dbReference>
<feature type="compositionally biased region" description="Low complexity" evidence="12">
    <location>
        <begin position="136"/>
        <end position="145"/>
    </location>
</feature>